<evidence type="ECO:0000256" key="1">
    <source>
        <dbReference type="SAM" id="MobiDB-lite"/>
    </source>
</evidence>
<gene>
    <name evidence="2" type="ORF">RB653_005674</name>
</gene>
<comment type="caution">
    <text evidence="2">The sequence shown here is derived from an EMBL/GenBank/DDBJ whole genome shotgun (WGS) entry which is preliminary data.</text>
</comment>
<protein>
    <submittedName>
        <fullName evidence="2">Uncharacterized protein</fullName>
    </submittedName>
</protein>
<feature type="region of interest" description="Disordered" evidence="1">
    <location>
        <begin position="77"/>
        <end position="265"/>
    </location>
</feature>
<feature type="compositionally biased region" description="Low complexity" evidence="1">
    <location>
        <begin position="190"/>
        <end position="217"/>
    </location>
</feature>
<accession>A0AAN7U821</accession>
<evidence type="ECO:0000313" key="3">
    <source>
        <dbReference type="Proteomes" id="UP001344447"/>
    </source>
</evidence>
<sequence length="265" mass="29009">MEIKVLGKKKVQSKHANAILGKFIFDRKTNEENRLFLSGNATPTEDLFQIVSNSLNKFQKHLNESINPELALEEYNNNTANSNSDSSDETLIPMGDAQPNLLKDSSNTLQIDDGDVSERYSDSVSSSTNKKLATPPTNKSSAKDIDSSSNSTESESEKPVQKSKKEIESKKSPLKSKKSKKSKKQESSDESSSSDSSSSDSSSSDESSSSDSSSSESDSSEDEKKKKKKKSSTSSSKKSSSKRKVESSDDSDSSEEEKKKKKKKK</sequence>
<keyword evidence="3" id="KW-1185">Reference proteome</keyword>
<reference evidence="2 3" key="1">
    <citation type="submission" date="2023-11" db="EMBL/GenBank/DDBJ databases">
        <title>Dfirmibasis_genome.</title>
        <authorList>
            <person name="Edelbroek B."/>
            <person name="Kjellin J."/>
            <person name="Jerlstrom-Hultqvist J."/>
            <person name="Soderbom F."/>
        </authorList>
    </citation>
    <scope>NUCLEOTIDE SEQUENCE [LARGE SCALE GENOMIC DNA]</scope>
    <source>
        <strain evidence="2 3">TNS-C-14</strain>
    </source>
</reference>
<dbReference type="EMBL" id="JAVFKY010000001">
    <property type="protein sequence ID" value="KAK5584067.1"/>
    <property type="molecule type" value="Genomic_DNA"/>
</dbReference>
<name>A0AAN7U821_9MYCE</name>
<organism evidence="2 3">
    <name type="scientific">Dictyostelium firmibasis</name>
    <dbReference type="NCBI Taxonomy" id="79012"/>
    <lineage>
        <taxon>Eukaryota</taxon>
        <taxon>Amoebozoa</taxon>
        <taxon>Evosea</taxon>
        <taxon>Eumycetozoa</taxon>
        <taxon>Dictyostelia</taxon>
        <taxon>Dictyosteliales</taxon>
        <taxon>Dictyosteliaceae</taxon>
        <taxon>Dictyostelium</taxon>
    </lineage>
</organism>
<proteinExistence type="predicted"/>
<feature type="compositionally biased region" description="Basic residues" evidence="1">
    <location>
        <begin position="172"/>
        <end position="183"/>
    </location>
</feature>
<feature type="compositionally biased region" description="Basic and acidic residues" evidence="1">
    <location>
        <begin position="155"/>
        <end position="171"/>
    </location>
</feature>
<feature type="compositionally biased region" description="Polar residues" evidence="1">
    <location>
        <begin position="128"/>
        <end position="137"/>
    </location>
</feature>
<evidence type="ECO:0000313" key="2">
    <source>
        <dbReference type="EMBL" id="KAK5584067.1"/>
    </source>
</evidence>
<dbReference type="AlphaFoldDB" id="A0AAN7U821"/>
<dbReference type="Proteomes" id="UP001344447">
    <property type="component" value="Unassembled WGS sequence"/>
</dbReference>